<reference evidence="1 2" key="1">
    <citation type="submission" date="2018-06" db="EMBL/GenBank/DDBJ databases">
        <authorList>
            <consortium name="Pathogen Informatics"/>
            <person name="Doyle S."/>
        </authorList>
    </citation>
    <scope>NUCLEOTIDE SEQUENCE [LARGE SCALE GENOMIC DNA]</scope>
    <source>
        <strain evidence="1 2">NCTC7295</strain>
    </source>
</reference>
<sequence>MPGSREQITLIVYDQVFILANAQFTHGDSKCFRARHHMRQWRRVIGKRFNIKKQSAGNMSGAIFARHITMLLSRRRHAGVKNLYFRIINMFGKPVGGDKIGGWSWASPLLPDYSQIVGRFPERDK</sequence>
<dbReference type="AlphaFoldDB" id="A0A379RZ16"/>
<evidence type="ECO:0000313" key="2">
    <source>
        <dbReference type="Proteomes" id="UP000254124"/>
    </source>
</evidence>
<gene>
    <name evidence="1" type="ORF">NCTC7295_01416</name>
</gene>
<evidence type="ECO:0000313" key="1">
    <source>
        <dbReference type="EMBL" id="SUG13813.1"/>
    </source>
</evidence>
<dbReference type="EMBL" id="UGWZ01000001">
    <property type="protein sequence ID" value="SUG13813.1"/>
    <property type="molecule type" value="Genomic_DNA"/>
</dbReference>
<dbReference type="Proteomes" id="UP000254124">
    <property type="component" value="Unassembled WGS sequence"/>
</dbReference>
<organism evidence="1 2">
    <name type="scientific">Salmonella enterica subsp. arizonae</name>
    <dbReference type="NCBI Taxonomy" id="59203"/>
    <lineage>
        <taxon>Bacteria</taxon>
        <taxon>Pseudomonadati</taxon>
        <taxon>Pseudomonadota</taxon>
        <taxon>Gammaproteobacteria</taxon>
        <taxon>Enterobacterales</taxon>
        <taxon>Enterobacteriaceae</taxon>
        <taxon>Salmonella</taxon>
    </lineage>
</organism>
<accession>A0A379RZ16</accession>
<name>A0A379RZ16_SALER</name>
<proteinExistence type="predicted"/>
<protein>
    <submittedName>
        <fullName evidence="1">Uncharacterized protein</fullName>
    </submittedName>
</protein>